<feature type="transmembrane region" description="Helical" evidence="7">
    <location>
        <begin position="227"/>
        <end position="248"/>
    </location>
</feature>
<dbReference type="InterPro" id="IPR002656">
    <property type="entry name" value="Acyl_transf_3_dom"/>
</dbReference>
<evidence type="ECO:0000256" key="6">
    <source>
        <dbReference type="ARBA" id="ARBA00023136"/>
    </source>
</evidence>
<dbReference type="Proteomes" id="UP000219922">
    <property type="component" value="Unassembled WGS sequence"/>
</dbReference>
<keyword evidence="6 7" id="KW-0472">Membrane</keyword>
<evidence type="ECO:0000259" key="8">
    <source>
        <dbReference type="Pfam" id="PF01757"/>
    </source>
</evidence>
<dbReference type="RefSeq" id="WP_098006938.1">
    <property type="nucleotide sequence ID" value="NZ_NVMX01000173.1"/>
</dbReference>
<feature type="transmembrane region" description="Helical" evidence="7">
    <location>
        <begin position="138"/>
        <end position="158"/>
    </location>
</feature>
<proteinExistence type="inferred from homology"/>
<evidence type="ECO:0000256" key="3">
    <source>
        <dbReference type="ARBA" id="ARBA00022475"/>
    </source>
</evidence>
<feature type="transmembrane region" description="Helical" evidence="7">
    <location>
        <begin position="87"/>
        <end position="109"/>
    </location>
</feature>
<feature type="domain" description="Acyltransferase 3" evidence="8">
    <location>
        <begin position="13"/>
        <end position="350"/>
    </location>
</feature>
<evidence type="ECO:0000256" key="5">
    <source>
        <dbReference type="ARBA" id="ARBA00022989"/>
    </source>
</evidence>
<evidence type="ECO:0000256" key="7">
    <source>
        <dbReference type="SAM" id="Phobius"/>
    </source>
</evidence>
<evidence type="ECO:0000256" key="1">
    <source>
        <dbReference type="ARBA" id="ARBA00004651"/>
    </source>
</evidence>
<dbReference type="GO" id="GO:0009246">
    <property type="term" value="P:enterobacterial common antigen biosynthetic process"/>
    <property type="evidence" value="ECO:0007669"/>
    <property type="project" value="TreeGrafter"/>
</dbReference>
<feature type="transmembrane region" description="Helical" evidence="7">
    <location>
        <begin position="165"/>
        <end position="183"/>
    </location>
</feature>
<feature type="transmembrane region" description="Helical" evidence="7">
    <location>
        <begin position="195"/>
        <end position="215"/>
    </location>
</feature>
<evidence type="ECO:0000313" key="9">
    <source>
        <dbReference type="EMBL" id="PDZ94524.1"/>
    </source>
</evidence>
<keyword evidence="5 7" id="KW-1133">Transmembrane helix</keyword>
<comment type="subcellular location">
    <subcellularLocation>
        <location evidence="1">Cell membrane</location>
        <topology evidence="1">Multi-pass membrane protein</topology>
    </subcellularLocation>
</comment>
<keyword evidence="3" id="KW-1003">Cell membrane</keyword>
<feature type="transmembrane region" description="Helical" evidence="7">
    <location>
        <begin position="298"/>
        <end position="322"/>
    </location>
</feature>
<name>A0A9X6ST26_BACCE</name>
<dbReference type="PANTHER" id="PTHR40074">
    <property type="entry name" value="O-ACETYLTRANSFERASE WECH"/>
    <property type="match status" value="1"/>
</dbReference>
<comment type="caution">
    <text evidence="9">The sequence shown here is derived from an EMBL/GenBank/DDBJ whole genome shotgun (WGS) entry which is preliminary data.</text>
</comment>
<organism evidence="9 10">
    <name type="scientific">Bacillus cereus</name>
    <dbReference type="NCBI Taxonomy" id="1396"/>
    <lineage>
        <taxon>Bacteria</taxon>
        <taxon>Bacillati</taxon>
        <taxon>Bacillota</taxon>
        <taxon>Bacilli</taxon>
        <taxon>Bacillales</taxon>
        <taxon>Bacillaceae</taxon>
        <taxon>Bacillus</taxon>
        <taxon>Bacillus cereus group</taxon>
    </lineage>
</organism>
<dbReference type="GO" id="GO:0005886">
    <property type="term" value="C:plasma membrane"/>
    <property type="evidence" value="ECO:0007669"/>
    <property type="project" value="UniProtKB-SubCell"/>
</dbReference>
<dbReference type="PANTHER" id="PTHR40074:SF2">
    <property type="entry name" value="O-ACETYLTRANSFERASE WECH"/>
    <property type="match status" value="1"/>
</dbReference>
<comment type="similarity">
    <text evidence="2">Belongs to the acyltransferase 3 family.</text>
</comment>
<keyword evidence="4 7" id="KW-0812">Transmembrane</keyword>
<evidence type="ECO:0000313" key="10">
    <source>
        <dbReference type="Proteomes" id="UP000219922"/>
    </source>
</evidence>
<accession>A0A9X6ST26</accession>
<feature type="transmembrane region" description="Helical" evidence="7">
    <location>
        <begin position="268"/>
        <end position="286"/>
    </location>
</feature>
<reference evidence="9 10" key="1">
    <citation type="submission" date="2017-09" db="EMBL/GenBank/DDBJ databases">
        <title>Large-scale bioinformatics analysis of Bacillus genomes uncovers conserved roles of natural products in bacterial physiology.</title>
        <authorList>
            <consortium name="Agbiome Team Llc"/>
            <person name="Bleich R.M."/>
            <person name="Grubbs K.J."/>
            <person name="Santa Maria K.C."/>
            <person name="Allen S.E."/>
            <person name="Farag S."/>
            <person name="Shank E.A."/>
            <person name="Bowers A."/>
        </authorList>
    </citation>
    <scope>NUCLEOTIDE SEQUENCE [LARGE SCALE GENOMIC DNA]</scope>
    <source>
        <strain evidence="9 10">AFS092789</strain>
    </source>
</reference>
<dbReference type="AlphaFoldDB" id="A0A9X6ST26"/>
<gene>
    <name evidence="9" type="ORF">CON36_33365</name>
</gene>
<dbReference type="GO" id="GO:0016413">
    <property type="term" value="F:O-acetyltransferase activity"/>
    <property type="evidence" value="ECO:0007669"/>
    <property type="project" value="TreeGrafter"/>
</dbReference>
<dbReference type="Pfam" id="PF01757">
    <property type="entry name" value="Acyl_transf_3"/>
    <property type="match status" value="1"/>
</dbReference>
<evidence type="ECO:0000256" key="4">
    <source>
        <dbReference type="ARBA" id="ARBA00022692"/>
    </source>
</evidence>
<dbReference type="EMBL" id="NVMX01000173">
    <property type="protein sequence ID" value="PDZ94524.1"/>
    <property type="molecule type" value="Genomic_DNA"/>
</dbReference>
<protein>
    <submittedName>
        <fullName evidence="9">Acyltransferase</fullName>
    </submittedName>
</protein>
<feature type="transmembrane region" description="Helical" evidence="7">
    <location>
        <begin position="47"/>
        <end position="75"/>
    </location>
</feature>
<keyword evidence="9" id="KW-0012">Acyltransferase</keyword>
<evidence type="ECO:0000256" key="2">
    <source>
        <dbReference type="ARBA" id="ARBA00007400"/>
    </source>
</evidence>
<feature type="transmembrane region" description="Helical" evidence="7">
    <location>
        <begin position="334"/>
        <end position="354"/>
    </location>
</feature>
<sequence length="371" mass="43554">MVNTLQNKKFLDEIQYARAFAMLAVLCVHCTSTGLGSSPHESFMFSIYNFFNVLGSLGVPTFIFLSGFIFFYSYYDKTLNAKLLKRFYVNRFTTILLPYLIFSLLYWVIKGYLYGMGDWQSESKRIVYLLATGKAHTHLYFVFITVQFYVLFPVLLYIFQKFKFVRKYAIIHGILLQFLWVYLNSKYFQVEMKGSICFSYMMFYFIGAFFGIYYQQILEWTKDLKKSIACICSIFFGYGLSLCFYVGIIYLAKTKEFYLSNKWYELGWTMHGLFAGLVIFIIAHYAEIKFSIKVKRFFMGMGAASFGIYLIHPVVLMITRGILDSGTPIVFHSWQVISFLLSLFGSWAVVRFFYNYIPYSWVLFGKDSLKK</sequence>
<keyword evidence="9" id="KW-0808">Transferase</keyword>
<feature type="transmembrane region" description="Helical" evidence="7">
    <location>
        <begin position="16"/>
        <end position="35"/>
    </location>
</feature>